<dbReference type="SUPFAM" id="SSF51735">
    <property type="entry name" value="NAD(P)-binding Rossmann-fold domains"/>
    <property type="match status" value="1"/>
</dbReference>
<comment type="similarity">
    <text evidence="1">Belongs to the NmrA-type oxidoreductase family. Isoflavone reductase subfamily.</text>
</comment>
<dbReference type="Gene3D" id="3.40.50.720">
    <property type="entry name" value="NAD(P)-binding Rossmann-like Domain"/>
    <property type="match status" value="1"/>
</dbReference>
<dbReference type="Proteomes" id="UP001175261">
    <property type="component" value="Unassembled WGS sequence"/>
</dbReference>
<accession>A0AA39LBD3</accession>
<dbReference type="PANTHER" id="PTHR47706:SF4">
    <property type="entry name" value="NMRA-LIKE DOMAIN-CONTAINING PROTEIN"/>
    <property type="match status" value="1"/>
</dbReference>
<keyword evidence="6" id="KW-1185">Reference proteome</keyword>
<dbReference type="InterPro" id="IPR036291">
    <property type="entry name" value="NAD(P)-bd_dom_sf"/>
</dbReference>
<keyword evidence="2" id="KW-0521">NADP</keyword>
<dbReference type="GO" id="GO:0016491">
    <property type="term" value="F:oxidoreductase activity"/>
    <property type="evidence" value="ECO:0007669"/>
    <property type="project" value="UniProtKB-KW"/>
</dbReference>
<gene>
    <name evidence="5" type="ORF">NLU13_1031</name>
</gene>
<proteinExistence type="inferred from homology"/>
<dbReference type="Gene3D" id="3.90.25.10">
    <property type="entry name" value="UDP-galactose 4-epimerase, domain 1"/>
    <property type="match status" value="1"/>
</dbReference>
<name>A0AA39LBD3_SARSR</name>
<evidence type="ECO:0000256" key="1">
    <source>
        <dbReference type="ARBA" id="ARBA00005725"/>
    </source>
</evidence>
<dbReference type="PANTHER" id="PTHR47706">
    <property type="entry name" value="NMRA-LIKE FAMILY PROTEIN"/>
    <property type="match status" value="1"/>
</dbReference>
<feature type="domain" description="NmrA-like" evidence="4">
    <location>
        <begin position="3"/>
        <end position="266"/>
    </location>
</feature>
<dbReference type="InterPro" id="IPR008030">
    <property type="entry name" value="NmrA-like"/>
</dbReference>
<dbReference type="InterPro" id="IPR051609">
    <property type="entry name" value="NmrA/Isoflavone_reductase-like"/>
</dbReference>
<dbReference type="Pfam" id="PF05368">
    <property type="entry name" value="NmrA"/>
    <property type="match status" value="1"/>
</dbReference>
<evidence type="ECO:0000256" key="3">
    <source>
        <dbReference type="ARBA" id="ARBA00023002"/>
    </source>
</evidence>
<evidence type="ECO:0000256" key="2">
    <source>
        <dbReference type="ARBA" id="ARBA00022857"/>
    </source>
</evidence>
<sequence>MTVVVVAGGRGDLGRLITDAILETDKHEVYVMTRKAPDGMQEKISPLSGKPYNPVIISDYSSEETLTRQLAEKQVQVVICTFIMDSDAVAESQNRLISAADKCPCVRRFIPSEYNVEYDVGDDVLPYPEKRYHVAARKALEKTTTLEYTYIYPGMFMDYFGMPRVASSLRPLCFFVDPSQGQAVLPGDGEAKMSMTFTTDAARYIALALDLQEWPRVMTTAASTITLNELVRLIEKSTRKKLQVRYQPVDALLKHQVIDLPTNIEIARDYPDRFPLGMGQLRGLIADLEAGVALGAFDFDRMPDHFNLAKEFEGICSPPRTIEQLIEEAWKPDVE</sequence>
<evidence type="ECO:0000259" key="4">
    <source>
        <dbReference type="Pfam" id="PF05368"/>
    </source>
</evidence>
<organism evidence="5 6">
    <name type="scientific">Sarocladium strictum</name>
    <name type="common">Black bundle disease fungus</name>
    <name type="synonym">Acremonium strictum</name>
    <dbReference type="NCBI Taxonomy" id="5046"/>
    <lineage>
        <taxon>Eukaryota</taxon>
        <taxon>Fungi</taxon>
        <taxon>Dikarya</taxon>
        <taxon>Ascomycota</taxon>
        <taxon>Pezizomycotina</taxon>
        <taxon>Sordariomycetes</taxon>
        <taxon>Hypocreomycetidae</taxon>
        <taxon>Hypocreales</taxon>
        <taxon>Sarocladiaceae</taxon>
        <taxon>Sarocladium</taxon>
    </lineage>
</organism>
<comment type="caution">
    <text evidence="5">The sequence shown here is derived from an EMBL/GenBank/DDBJ whole genome shotgun (WGS) entry which is preliminary data.</text>
</comment>
<evidence type="ECO:0000313" key="5">
    <source>
        <dbReference type="EMBL" id="KAK0391531.1"/>
    </source>
</evidence>
<protein>
    <recommendedName>
        <fullName evidence="4">NmrA-like domain-containing protein</fullName>
    </recommendedName>
</protein>
<dbReference type="EMBL" id="JAPDFR010000001">
    <property type="protein sequence ID" value="KAK0391531.1"/>
    <property type="molecule type" value="Genomic_DNA"/>
</dbReference>
<keyword evidence="3" id="KW-0560">Oxidoreductase</keyword>
<reference evidence="5" key="1">
    <citation type="submission" date="2022-10" db="EMBL/GenBank/DDBJ databases">
        <title>Determination and structural analysis of whole genome sequence of Sarocladium strictum F4-1.</title>
        <authorList>
            <person name="Hu L."/>
            <person name="Jiang Y."/>
        </authorList>
    </citation>
    <scope>NUCLEOTIDE SEQUENCE</scope>
    <source>
        <strain evidence="5">F4-1</strain>
    </source>
</reference>
<dbReference type="AlphaFoldDB" id="A0AA39LBD3"/>
<evidence type="ECO:0000313" key="6">
    <source>
        <dbReference type="Proteomes" id="UP001175261"/>
    </source>
</evidence>